<dbReference type="AlphaFoldDB" id="A0A372IU24"/>
<sequence length="94" mass="10973">MKRELENLVTQMHIGGITYNEAVREFKRRFLLEVLVNHKGNQCKAAKELGMHRNTLSRTMAELEIDPSHIRMGLKRPSRSERVAFEIKQNVRQG</sequence>
<dbReference type="InterPro" id="IPR002197">
    <property type="entry name" value="HTH_Fis"/>
</dbReference>
<proteinExistence type="predicted"/>
<dbReference type="RefSeq" id="WP_117298008.1">
    <property type="nucleotide sequence ID" value="NZ_QVQT02000001.1"/>
</dbReference>
<accession>A0A372IU24</accession>
<feature type="domain" description="DNA binding HTH" evidence="1">
    <location>
        <begin position="23"/>
        <end position="62"/>
    </location>
</feature>
<evidence type="ECO:0000259" key="1">
    <source>
        <dbReference type="Pfam" id="PF02954"/>
    </source>
</evidence>
<dbReference type="PRINTS" id="PR01590">
    <property type="entry name" value="HTHFIS"/>
</dbReference>
<name>A0A372IU24_9BACT</name>
<dbReference type="OrthoDB" id="9802388at2"/>
<protein>
    <submittedName>
        <fullName evidence="2">Histidine kinase</fullName>
    </submittedName>
</protein>
<keyword evidence="2" id="KW-0808">Transferase</keyword>
<dbReference type="InterPro" id="IPR009057">
    <property type="entry name" value="Homeodomain-like_sf"/>
</dbReference>
<comment type="caution">
    <text evidence="2">The sequence shown here is derived from an EMBL/GenBank/DDBJ whole genome shotgun (WGS) entry which is preliminary data.</text>
</comment>
<gene>
    <name evidence="2" type="ORF">D0Y96_02305</name>
</gene>
<dbReference type="EMBL" id="QVQT01000001">
    <property type="protein sequence ID" value="RFU18418.1"/>
    <property type="molecule type" value="Genomic_DNA"/>
</dbReference>
<keyword evidence="2" id="KW-0418">Kinase</keyword>
<reference evidence="2 3" key="1">
    <citation type="submission" date="2018-08" db="EMBL/GenBank/DDBJ databases">
        <title>Acidipila sp. 4G-K13, an acidobacterium isolated from forest soil.</title>
        <authorList>
            <person name="Gao Z.-H."/>
            <person name="Qiu L.-H."/>
        </authorList>
    </citation>
    <scope>NUCLEOTIDE SEQUENCE [LARGE SCALE GENOMIC DNA]</scope>
    <source>
        <strain evidence="2 3">4G-K13</strain>
    </source>
</reference>
<dbReference type="GO" id="GO:0043565">
    <property type="term" value="F:sequence-specific DNA binding"/>
    <property type="evidence" value="ECO:0007669"/>
    <property type="project" value="InterPro"/>
</dbReference>
<evidence type="ECO:0000313" key="2">
    <source>
        <dbReference type="EMBL" id="RFU18418.1"/>
    </source>
</evidence>
<organism evidence="2 3">
    <name type="scientific">Paracidobacterium acidisoli</name>
    <dbReference type="NCBI Taxonomy" id="2303751"/>
    <lineage>
        <taxon>Bacteria</taxon>
        <taxon>Pseudomonadati</taxon>
        <taxon>Acidobacteriota</taxon>
        <taxon>Terriglobia</taxon>
        <taxon>Terriglobales</taxon>
        <taxon>Acidobacteriaceae</taxon>
        <taxon>Paracidobacterium</taxon>
    </lineage>
</organism>
<keyword evidence="3" id="KW-1185">Reference proteome</keyword>
<evidence type="ECO:0000313" key="3">
    <source>
        <dbReference type="Proteomes" id="UP000264702"/>
    </source>
</evidence>
<dbReference type="Gene3D" id="1.10.10.60">
    <property type="entry name" value="Homeodomain-like"/>
    <property type="match status" value="1"/>
</dbReference>
<dbReference type="Pfam" id="PF02954">
    <property type="entry name" value="HTH_8"/>
    <property type="match status" value="1"/>
</dbReference>
<dbReference type="SUPFAM" id="SSF46689">
    <property type="entry name" value="Homeodomain-like"/>
    <property type="match status" value="1"/>
</dbReference>
<dbReference type="Proteomes" id="UP000264702">
    <property type="component" value="Unassembled WGS sequence"/>
</dbReference>
<dbReference type="GO" id="GO:0016301">
    <property type="term" value="F:kinase activity"/>
    <property type="evidence" value="ECO:0007669"/>
    <property type="project" value="UniProtKB-KW"/>
</dbReference>